<dbReference type="Proteomes" id="UP000724874">
    <property type="component" value="Unassembled WGS sequence"/>
</dbReference>
<dbReference type="AlphaFoldDB" id="A0A9P5NID5"/>
<sequence>MLALTWLMPAGIPMQEMTGIGPEMFTFISSDGNFTGSSISAEQLAFYSKHGYCITGSDCMTAPRSLNPTSMLTVRLVTRNTLITLPVLLTVSISS</sequence>
<proteinExistence type="predicted"/>
<name>A0A9P5NID5_GYMJU</name>
<gene>
    <name evidence="1" type="ORF">CPB84DRAFT_1932422</name>
</gene>
<reference evidence="1" key="1">
    <citation type="submission" date="2020-11" db="EMBL/GenBank/DDBJ databases">
        <authorList>
            <consortium name="DOE Joint Genome Institute"/>
            <person name="Ahrendt S."/>
            <person name="Riley R."/>
            <person name="Andreopoulos W."/>
            <person name="LaButti K."/>
            <person name="Pangilinan J."/>
            <person name="Ruiz-duenas F.J."/>
            <person name="Barrasa J.M."/>
            <person name="Sanchez-Garcia M."/>
            <person name="Camarero S."/>
            <person name="Miyauchi S."/>
            <person name="Serrano A."/>
            <person name="Linde D."/>
            <person name="Babiker R."/>
            <person name="Drula E."/>
            <person name="Ayuso-Fernandez I."/>
            <person name="Pacheco R."/>
            <person name="Padilla G."/>
            <person name="Ferreira P."/>
            <person name="Barriuso J."/>
            <person name="Kellner H."/>
            <person name="Castanera R."/>
            <person name="Alfaro M."/>
            <person name="Ramirez L."/>
            <person name="Pisabarro A.G."/>
            <person name="Kuo A."/>
            <person name="Tritt A."/>
            <person name="Lipzen A."/>
            <person name="He G."/>
            <person name="Yan M."/>
            <person name="Ng V."/>
            <person name="Cullen D."/>
            <person name="Martin F."/>
            <person name="Rosso M.-N."/>
            <person name="Henrissat B."/>
            <person name="Hibbett D."/>
            <person name="Martinez A.T."/>
            <person name="Grigoriev I.V."/>
        </authorList>
    </citation>
    <scope>NUCLEOTIDE SEQUENCE</scope>
    <source>
        <strain evidence="1">AH 44721</strain>
    </source>
</reference>
<evidence type="ECO:0000313" key="1">
    <source>
        <dbReference type="EMBL" id="KAF8895007.1"/>
    </source>
</evidence>
<dbReference type="OrthoDB" id="8118055at2759"/>
<accession>A0A9P5NID5</accession>
<evidence type="ECO:0000313" key="2">
    <source>
        <dbReference type="Proteomes" id="UP000724874"/>
    </source>
</evidence>
<protein>
    <submittedName>
        <fullName evidence="1">Uncharacterized protein</fullName>
    </submittedName>
</protein>
<keyword evidence="2" id="KW-1185">Reference proteome</keyword>
<comment type="caution">
    <text evidence="1">The sequence shown here is derived from an EMBL/GenBank/DDBJ whole genome shotgun (WGS) entry which is preliminary data.</text>
</comment>
<dbReference type="EMBL" id="JADNYJ010000062">
    <property type="protein sequence ID" value="KAF8895007.1"/>
    <property type="molecule type" value="Genomic_DNA"/>
</dbReference>
<organism evidence="1 2">
    <name type="scientific">Gymnopilus junonius</name>
    <name type="common">Spectacular rustgill mushroom</name>
    <name type="synonym">Gymnopilus spectabilis subsp. junonius</name>
    <dbReference type="NCBI Taxonomy" id="109634"/>
    <lineage>
        <taxon>Eukaryota</taxon>
        <taxon>Fungi</taxon>
        <taxon>Dikarya</taxon>
        <taxon>Basidiomycota</taxon>
        <taxon>Agaricomycotina</taxon>
        <taxon>Agaricomycetes</taxon>
        <taxon>Agaricomycetidae</taxon>
        <taxon>Agaricales</taxon>
        <taxon>Agaricineae</taxon>
        <taxon>Hymenogastraceae</taxon>
        <taxon>Gymnopilus</taxon>
    </lineage>
</organism>